<reference evidence="1" key="1">
    <citation type="journal article" date="2021" name="PeerJ">
        <title>Extensive microbial diversity within the chicken gut microbiome revealed by metagenomics and culture.</title>
        <authorList>
            <person name="Gilroy R."/>
            <person name="Ravi A."/>
            <person name="Getino M."/>
            <person name="Pursley I."/>
            <person name="Horton D.L."/>
            <person name="Alikhan N.F."/>
            <person name="Baker D."/>
            <person name="Gharbi K."/>
            <person name="Hall N."/>
            <person name="Watson M."/>
            <person name="Adriaenssens E.M."/>
            <person name="Foster-Nyarko E."/>
            <person name="Jarju S."/>
            <person name="Secka A."/>
            <person name="Antonio M."/>
            <person name="Oren A."/>
            <person name="Chaudhuri R.R."/>
            <person name="La Ragione R."/>
            <person name="Hildebrand F."/>
            <person name="Pallen M.J."/>
        </authorList>
    </citation>
    <scope>NUCLEOTIDE SEQUENCE</scope>
    <source>
        <strain evidence="1">ChiGjej4B4-12881</strain>
    </source>
</reference>
<protein>
    <submittedName>
        <fullName evidence="1">CpaF family protein</fullName>
    </submittedName>
</protein>
<accession>A0A9D1W2P6</accession>
<organism evidence="1 2">
    <name type="scientific">Candidatus Lachnoclostridium stercoripullorum</name>
    <dbReference type="NCBI Taxonomy" id="2838635"/>
    <lineage>
        <taxon>Bacteria</taxon>
        <taxon>Bacillati</taxon>
        <taxon>Bacillota</taxon>
        <taxon>Clostridia</taxon>
        <taxon>Lachnospirales</taxon>
        <taxon>Lachnospiraceae</taxon>
    </lineage>
</organism>
<proteinExistence type="predicted"/>
<comment type="caution">
    <text evidence="1">The sequence shown here is derived from an EMBL/GenBank/DDBJ whole genome shotgun (WGS) entry which is preliminary data.</text>
</comment>
<dbReference type="EMBL" id="DXEU01000034">
    <property type="protein sequence ID" value="HIX51545.1"/>
    <property type="molecule type" value="Genomic_DNA"/>
</dbReference>
<name>A0A9D1W2P6_9FIRM</name>
<dbReference type="Proteomes" id="UP000886780">
    <property type="component" value="Unassembled WGS sequence"/>
</dbReference>
<evidence type="ECO:0000313" key="2">
    <source>
        <dbReference type="Proteomes" id="UP000886780"/>
    </source>
</evidence>
<gene>
    <name evidence="1" type="ORF">IAA28_01920</name>
</gene>
<evidence type="ECO:0000313" key="1">
    <source>
        <dbReference type="EMBL" id="HIX51545.1"/>
    </source>
</evidence>
<dbReference type="AlphaFoldDB" id="A0A9D1W2P6"/>
<dbReference type="Gene3D" id="3.30.450.380">
    <property type="match status" value="1"/>
</dbReference>
<sequence>MGKNDTERWDFLKRKVRSRLEDYRQIEDEELYSVIDGEIEELGKAEFFPLPERLELRERLFDSFRRLGILQEMMDRKDITEIMVNGKDRIFVEQNGRLGRWDGCFESEEQLEDT</sequence>
<reference evidence="1" key="2">
    <citation type="submission" date="2021-04" db="EMBL/GenBank/DDBJ databases">
        <authorList>
            <person name="Gilroy R."/>
        </authorList>
    </citation>
    <scope>NUCLEOTIDE SEQUENCE</scope>
    <source>
        <strain evidence="1">ChiGjej4B4-12881</strain>
    </source>
</reference>
<feature type="non-terminal residue" evidence="1">
    <location>
        <position position="114"/>
    </location>
</feature>